<dbReference type="InterPro" id="IPR027417">
    <property type="entry name" value="P-loop_NTPase"/>
</dbReference>
<dbReference type="EC" id="5.6.2.4" evidence="8"/>
<proteinExistence type="inferred from homology"/>
<gene>
    <name evidence="15" type="ORF">ACFFF6_17485</name>
</gene>
<keyword evidence="5 10" id="KW-0067">ATP-binding</keyword>
<evidence type="ECO:0000259" key="12">
    <source>
        <dbReference type="PROSITE" id="PS50967"/>
    </source>
</evidence>
<feature type="region of interest" description="Disordered" evidence="11">
    <location>
        <begin position="556"/>
        <end position="591"/>
    </location>
</feature>
<comment type="catalytic activity">
    <reaction evidence="7">
        <text>Couples ATP hydrolysis with the unwinding of duplex DNA by translocating in the 3'-5' direction.</text>
        <dbReference type="EC" id="5.6.2.4"/>
    </reaction>
</comment>
<evidence type="ECO:0000256" key="2">
    <source>
        <dbReference type="ARBA" id="ARBA00022741"/>
    </source>
</evidence>
<keyword evidence="16" id="KW-1185">Reference proteome</keyword>
<evidence type="ECO:0000259" key="14">
    <source>
        <dbReference type="PROSITE" id="PS51217"/>
    </source>
</evidence>
<dbReference type="InterPro" id="IPR044876">
    <property type="entry name" value="HRDC_dom_sf"/>
</dbReference>
<evidence type="ECO:0000259" key="13">
    <source>
        <dbReference type="PROSITE" id="PS51198"/>
    </source>
</evidence>
<keyword evidence="6" id="KW-0413">Isomerase</keyword>
<reference evidence="15 16" key="1">
    <citation type="submission" date="2024-09" db="EMBL/GenBank/DDBJ databases">
        <authorList>
            <person name="Sun Q."/>
            <person name="Mori K."/>
        </authorList>
    </citation>
    <scope>NUCLEOTIDE SEQUENCE [LARGE SCALE GENOMIC DNA]</scope>
    <source>
        <strain evidence="15 16">CICC 10874</strain>
    </source>
</reference>
<evidence type="ECO:0000256" key="6">
    <source>
        <dbReference type="ARBA" id="ARBA00023235"/>
    </source>
</evidence>
<feature type="compositionally biased region" description="Low complexity" evidence="11">
    <location>
        <begin position="582"/>
        <end position="591"/>
    </location>
</feature>
<dbReference type="InterPro" id="IPR014017">
    <property type="entry name" value="DNA_helicase_UvrD-like_C"/>
</dbReference>
<evidence type="ECO:0000256" key="9">
    <source>
        <dbReference type="ARBA" id="ARBA00048988"/>
    </source>
</evidence>
<sequence>MNQSIPDPSTSADSILAGLDPEQREVARAFGGPVCVLAGAGTGKTRAITHRIAYGVATGQLNPRHVLAVTFTAKAAAEMRARLRDLGVPAVQARTFHAAALRQLRHFWPRVVGGPMPEIMPNKFAGVAEACARLHMSVDRAALRDVVAEVEWSRVSMLTPENYPEAAERARRPGVAGFGARSISRILAQYEEVKKERSVLDFEDVLLHMVGFLSERADVAREVRAQYRHLVVDEYQDVSTLQHALLRLWLGPSTDLCVVGDAAQTIYTFAGARASFLLDFGREFRGAQTIRLERNYRSTPQIVRLANTVLDGARGRTREHRLTLVSQRETGPVPVIETYADDVAEAEGVAERIAARMAEGHPASGMAVLFRTNSQSEAVEEALTGRGIGYLVRGGDRFFERQEVRRGVMALRAAARLEAEDPARMVRDVLGQQGWAAEPPAASGAVRERWDSLNALVNLADTVLARPGADLPQLVRELEERAEAQSAPEVDGVTLASVHAAKGLEWSAVWLIGASDGLLPISMAQTAAEIEEERRLLYVALTRARDLLTVSWAAARTPGSRGSRKPSRFLDGVEDHPAAPQSAGASARRTGRRSASVHTVCRVCRGGLATPHESRIGRHETCPPSYPEELLDALRSWRGGRAGQLRIPPHSLLTDAALEAIAERDPQDAAELVRIPGAGAVAREAEGSQILALLEKHRPDRQNPR</sequence>
<dbReference type="CDD" id="cd17932">
    <property type="entry name" value="DEXQc_UvrD"/>
    <property type="match status" value="1"/>
</dbReference>
<evidence type="ECO:0000256" key="3">
    <source>
        <dbReference type="ARBA" id="ARBA00022801"/>
    </source>
</evidence>
<dbReference type="SUPFAM" id="SSF52540">
    <property type="entry name" value="P-loop containing nucleoside triphosphate hydrolases"/>
    <property type="match status" value="1"/>
</dbReference>
<dbReference type="PROSITE" id="PS51217">
    <property type="entry name" value="UVRD_HELICASE_CTER"/>
    <property type="match status" value="1"/>
</dbReference>
<dbReference type="PANTHER" id="PTHR11070">
    <property type="entry name" value="UVRD / RECB / PCRA DNA HELICASE FAMILY MEMBER"/>
    <property type="match status" value="1"/>
</dbReference>
<evidence type="ECO:0000256" key="8">
    <source>
        <dbReference type="ARBA" id="ARBA00034808"/>
    </source>
</evidence>
<protein>
    <recommendedName>
        <fullName evidence="8">DNA 3'-5' helicase</fullName>
        <ecNumber evidence="8">5.6.2.4</ecNumber>
    </recommendedName>
</protein>
<comment type="similarity">
    <text evidence="1">Belongs to the helicase family. UvrD subfamily.</text>
</comment>
<evidence type="ECO:0000256" key="11">
    <source>
        <dbReference type="SAM" id="MobiDB-lite"/>
    </source>
</evidence>
<dbReference type="InterPro" id="IPR002121">
    <property type="entry name" value="HRDC_dom"/>
</dbReference>
<dbReference type="Proteomes" id="UP001589793">
    <property type="component" value="Unassembled WGS sequence"/>
</dbReference>
<organism evidence="15 16">
    <name type="scientific">Brachybacterium hainanense</name>
    <dbReference type="NCBI Taxonomy" id="1541174"/>
    <lineage>
        <taxon>Bacteria</taxon>
        <taxon>Bacillati</taxon>
        <taxon>Actinomycetota</taxon>
        <taxon>Actinomycetes</taxon>
        <taxon>Micrococcales</taxon>
        <taxon>Dermabacteraceae</taxon>
        <taxon>Brachybacterium</taxon>
    </lineage>
</organism>
<evidence type="ECO:0000256" key="10">
    <source>
        <dbReference type="PROSITE-ProRule" id="PRU00560"/>
    </source>
</evidence>
<evidence type="ECO:0000256" key="7">
    <source>
        <dbReference type="ARBA" id="ARBA00034617"/>
    </source>
</evidence>
<evidence type="ECO:0000256" key="4">
    <source>
        <dbReference type="ARBA" id="ARBA00022806"/>
    </source>
</evidence>
<feature type="binding site" evidence="10">
    <location>
        <begin position="38"/>
        <end position="45"/>
    </location>
    <ligand>
        <name>ATP</name>
        <dbReference type="ChEBI" id="CHEBI:30616"/>
    </ligand>
</feature>
<dbReference type="CDD" id="cd18807">
    <property type="entry name" value="SF1_C_UvrD"/>
    <property type="match status" value="1"/>
</dbReference>
<dbReference type="EMBL" id="JBHLSV010000029">
    <property type="protein sequence ID" value="MFC0675745.1"/>
    <property type="molecule type" value="Genomic_DNA"/>
</dbReference>
<dbReference type="Gene3D" id="3.40.50.300">
    <property type="entry name" value="P-loop containing nucleotide triphosphate hydrolases"/>
    <property type="match status" value="3"/>
</dbReference>
<evidence type="ECO:0000313" key="16">
    <source>
        <dbReference type="Proteomes" id="UP001589793"/>
    </source>
</evidence>
<dbReference type="SUPFAM" id="SSF47819">
    <property type="entry name" value="HRDC-like"/>
    <property type="match status" value="1"/>
</dbReference>
<keyword evidence="2 10" id="KW-0547">Nucleotide-binding</keyword>
<dbReference type="Gene3D" id="1.10.486.10">
    <property type="entry name" value="PCRA, domain 4"/>
    <property type="match status" value="2"/>
</dbReference>
<dbReference type="Pfam" id="PF13361">
    <property type="entry name" value="UvrD_C"/>
    <property type="match status" value="2"/>
</dbReference>
<dbReference type="PROSITE" id="PS51198">
    <property type="entry name" value="UVRD_HELICASE_ATP_BIND"/>
    <property type="match status" value="1"/>
</dbReference>
<dbReference type="GO" id="GO:0004386">
    <property type="term" value="F:helicase activity"/>
    <property type="evidence" value="ECO:0007669"/>
    <property type="project" value="UniProtKB-KW"/>
</dbReference>
<comment type="caution">
    <text evidence="15">The sequence shown here is derived from an EMBL/GenBank/DDBJ whole genome shotgun (WGS) entry which is preliminary data.</text>
</comment>
<accession>A0ABV6RFF8</accession>
<dbReference type="Gene3D" id="1.10.150.80">
    <property type="entry name" value="HRDC domain"/>
    <property type="match status" value="1"/>
</dbReference>
<keyword evidence="4 10" id="KW-0347">Helicase</keyword>
<comment type="catalytic activity">
    <reaction evidence="9">
        <text>ATP + H2O = ADP + phosphate + H(+)</text>
        <dbReference type="Rhea" id="RHEA:13065"/>
        <dbReference type="ChEBI" id="CHEBI:15377"/>
        <dbReference type="ChEBI" id="CHEBI:15378"/>
        <dbReference type="ChEBI" id="CHEBI:30616"/>
        <dbReference type="ChEBI" id="CHEBI:43474"/>
        <dbReference type="ChEBI" id="CHEBI:456216"/>
        <dbReference type="EC" id="5.6.2.4"/>
    </reaction>
</comment>
<feature type="domain" description="UvrD-like helicase C-terminal" evidence="14">
    <location>
        <begin position="300"/>
        <end position="546"/>
    </location>
</feature>
<dbReference type="Gene3D" id="1.10.10.160">
    <property type="match status" value="1"/>
</dbReference>
<evidence type="ECO:0000256" key="1">
    <source>
        <dbReference type="ARBA" id="ARBA00009922"/>
    </source>
</evidence>
<evidence type="ECO:0000256" key="5">
    <source>
        <dbReference type="ARBA" id="ARBA00022840"/>
    </source>
</evidence>
<dbReference type="SMART" id="SM00341">
    <property type="entry name" value="HRDC"/>
    <property type="match status" value="1"/>
</dbReference>
<dbReference type="InterPro" id="IPR014016">
    <property type="entry name" value="UvrD-like_ATP-bd"/>
</dbReference>
<feature type="domain" description="HRDC" evidence="12">
    <location>
        <begin position="624"/>
        <end position="704"/>
    </location>
</feature>
<keyword evidence="3 10" id="KW-0378">Hydrolase</keyword>
<name>A0ABV6RFF8_9MICO</name>
<evidence type="ECO:0000313" key="15">
    <source>
        <dbReference type="EMBL" id="MFC0675745.1"/>
    </source>
</evidence>
<dbReference type="Pfam" id="PF00580">
    <property type="entry name" value="UvrD-helicase"/>
    <property type="match status" value="1"/>
</dbReference>
<dbReference type="PROSITE" id="PS50967">
    <property type="entry name" value="HRDC"/>
    <property type="match status" value="1"/>
</dbReference>
<dbReference type="RefSeq" id="WP_376982778.1">
    <property type="nucleotide sequence ID" value="NZ_JBHLSV010000029.1"/>
</dbReference>
<dbReference type="PANTHER" id="PTHR11070:SF69">
    <property type="entry name" value="ATP-DEPENDENT DNA HELICASE UVRD2"/>
    <property type="match status" value="1"/>
</dbReference>
<dbReference type="InterPro" id="IPR010997">
    <property type="entry name" value="HRDC-like_sf"/>
</dbReference>
<dbReference type="InterPro" id="IPR000212">
    <property type="entry name" value="DNA_helicase_UvrD/REP"/>
</dbReference>
<dbReference type="InterPro" id="IPR013986">
    <property type="entry name" value="DExx_box_DNA_helicase_dom_sf"/>
</dbReference>
<dbReference type="Pfam" id="PF00570">
    <property type="entry name" value="HRDC"/>
    <property type="match status" value="1"/>
</dbReference>
<feature type="domain" description="UvrD-like helicase ATP-binding" evidence="13">
    <location>
        <begin position="17"/>
        <end position="299"/>
    </location>
</feature>